<dbReference type="EMBL" id="GBRH01225671">
    <property type="protein sequence ID" value="JAD72224.1"/>
    <property type="molecule type" value="Transcribed_RNA"/>
</dbReference>
<reference evidence="1" key="2">
    <citation type="journal article" date="2015" name="Data Brief">
        <title>Shoot transcriptome of the giant reed, Arundo donax.</title>
        <authorList>
            <person name="Barrero R.A."/>
            <person name="Guerrero F.D."/>
            <person name="Moolhuijzen P."/>
            <person name="Goolsby J.A."/>
            <person name="Tidwell J."/>
            <person name="Bellgard S.E."/>
            <person name="Bellgard M.I."/>
        </authorList>
    </citation>
    <scope>NUCLEOTIDE SEQUENCE</scope>
    <source>
        <tissue evidence="1">Shoot tissue taken approximately 20 cm above the soil surface</tissue>
    </source>
</reference>
<evidence type="ECO:0000313" key="1">
    <source>
        <dbReference type="EMBL" id="JAD72224.1"/>
    </source>
</evidence>
<dbReference type="AlphaFoldDB" id="A0A0A9C7H1"/>
<protein>
    <submittedName>
        <fullName evidence="1">Uncharacterized protein</fullName>
    </submittedName>
</protein>
<accession>A0A0A9C7H1</accession>
<sequence length="49" mass="5526">MLVPMCTFSTVAINPFRNKTCDPNQYTSSASRNLIIIFSTVFSFVFLCV</sequence>
<organism evidence="1">
    <name type="scientific">Arundo donax</name>
    <name type="common">Giant reed</name>
    <name type="synonym">Donax arundinaceus</name>
    <dbReference type="NCBI Taxonomy" id="35708"/>
    <lineage>
        <taxon>Eukaryota</taxon>
        <taxon>Viridiplantae</taxon>
        <taxon>Streptophyta</taxon>
        <taxon>Embryophyta</taxon>
        <taxon>Tracheophyta</taxon>
        <taxon>Spermatophyta</taxon>
        <taxon>Magnoliopsida</taxon>
        <taxon>Liliopsida</taxon>
        <taxon>Poales</taxon>
        <taxon>Poaceae</taxon>
        <taxon>PACMAD clade</taxon>
        <taxon>Arundinoideae</taxon>
        <taxon>Arundineae</taxon>
        <taxon>Arundo</taxon>
    </lineage>
</organism>
<proteinExistence type="predicted"/>
<reference evidence="1" key="1">
    <citation type="submission" date="2014-09" db="EMBL/GenBank/DDBJ databases">
        <authorList>
            <person name="Magalhaes I.L.F."/>
            <person name="Oliveira U."/>
            <person name="Santos F.R."/>
            <person name="Vidigal T.H.D.A."/>
            <person name="Brescovit A.D."/>
            <person name="Santos A.J."/>
        </authorList>
    </citation>
    <scope>NUCLEOTIDE SEQUENCE</scope>
    <source>
        <tissue evidence="1">Shoot tissue taken approximately 20 cm above the soil surface</tissue>
    </source>
</reference>
<name>A0A0A9C7H1_ARUDO</name>